<dbReference type="RefSeq" id="XP_025415738.1">
    <property type="nucleotide sequence ID" value="XM_025559953.1"/>
</dbReference>
<proteinExistence type="predicted"/>
<evidence type="ECO:0000256" key="1">
    <source>
        <dbReference type="SAM" id="MobiDB-lite"/>
    </source>
</evidence>
<reference evidence="4" key="2">
    <citation type="submission" date="2025-04" db="UniProtKB">
        <authorList>
            <consortium name="RefSeq"/>
        </authorList>
    </citation>
    <scope>IDENTIFICATION</scope>
    <source>
        <tissue evidence="4">Whole body</tissue>
    </source>
</reference>
<dbReference type="Proteomes" id="UP000694846">
    <property type="component" value="Unplaced"/>
</dbReference>
<feature type="region of interest" description="Disordered" evidence="1">
    <location>
        <begin position="1"/>
        <end position="43"/>
    </location>
</feature>
<evidence type="ECO:0000313" key="4">
    <source>
        <dbReference type="RefSeq" id="XP_025415738.1"/>
    </source>
</evidence>
<reference evidence="2" key="1">
    <citation type="submission" date="2018-04" db="EMBL/GenBank/DDBJ databases">
        <title>Transcriptome assembly of Sipha flava.</title>
        <authorList>
            <person name="Scully E.D."/>
            <person name="Geib S.M."/>
            <person name="Palmer N.A."/>
            <person name="Koch K."/>
            <person name="Bradshaw J."/>
            <person name="Heng-Moss T."/>
            <person name="Sarath G."/>
        </authorList>
    </citation>
    <scope>NUCLEOTIDE SEQUENCE</scope>
</reference>
<accession>A0A2S2QXR8</accession>
<protein>
    <submittedName>
        <fullName evidence="4">Geminin-like</fullName>
    </submittedName>
</protein>
<evidence type="ECO:0000313" key="2">
    <source>
        <dbReference type="EMBL" id="MBY82556.1"/>
    </source>
</evidence>
<feature type="region of interest" description="Disordered" evidence="1">
    <location>
        <begin position="145"/>
        <end position="181"/>
    </location>
</feature>
<dbReference type="EMBL" id="GGMS01013353">
    <property type="protein sequence ID" value="MBY82556.1"/>
    <property type="molecule type" value="Transcribed_RNA"/>
</dbReference>
<dbReference type="SUPFAM" id="SSF111469">
    <property type="entry name" value="Geminin coiled-coil domain"/>
    <property type="match status" value="1"/>
</dbReference>
<organism evidence="2">
    <name type="scientific">Sipha flava</name>
    <name type="common">yellow sugarcane aphid</name>
    <dbReference type="NCBI Taxonomy" id="143950"/>
    <lineage>
        <taxon>Eukaryota</taxon>
        <taxon>Metazoa</taxon>
        <taxon>Ecdysozoa</taxon>
        <taxon>Arthropoda</taxon>
        <taxon>Hexapoda</taxon>
        <taxon>Insecta</taxon>
        <taxon>Pterygota</taxon>
        <taxon>Neoptera</taxon>
        <taxon>Paraneoptera</taxon>
        <taxon>Hemiptera</taxon>
        <taxon>Sternorrhyncha</taxon>
        <taxon>Aphidomorpha</taxon>
        <taxon>Aphidoidea</taxon>
        <taxon>Aphididae</taxon>
        <taxon>Sipha</taxon>
    </lineage>
</organism>
<feature type="compositionally biased region" description="Low complexity" evidence="1">
    <location>
        <begin position="19"/>
        <end position="33"/>
    </location>
</feature>
<dbReference type="GO" id="GO:0006275">
    <property type="term" value="P:regulation of DNA replication"/>
    <property type="evidence" value="ECO:0007669"/>
    <property type="project" value="InterPro"/>
</dbReference>
<dbReference type="InterPro" id="IPR022786">
    <property type="entry name" value="Geminin/Multicilin"/>
</dbReference>
<dbReference type="GeneID" id="112687319"/>
<gene>
    <name evidence="4" type="primary">LOC112687319</name>
    <name evidence="2" type="ORF">g.139618</name>
</gene>
<dbReference type="Pfam" id="PF07412">
    <property type="entry name" value="Geminin"/>
    <property type="match status" value="1"/>
</dbReference>
<sequence length="181" mass="20503">MRKSLEDLGNKNVVNGSRAQQDTVDTAAAKTAKSQNPADDHETAVTDQNEILTMANVDPSWYNQLIINDLTSTAGPSEKYWEVIAERRREALEAVLEENQLLHKVVSALEEENMITKTLIEYSTELINKLQEFFKKEHFSFDDELSSEENSDLNTPDSQDNDQHINKKMKISHSGECSDSE</sequence>
<keyword evidence="3" id="KW-1185">Reference proteome</keyword>
<dbReference type="OrthoDB" id="10043826at2759"/>
<evidence type="ECO:0000313" key="3">
    <source>
        <dbReference type="Proteomes" id="UP000694846"/>
    </source>
</evidence>
<dbReference type="Gene3D" id="1.20.5.1180">
    <property type="entry name" value="Geminin coiled-coil domain"/>
    <property type="match status" value="1"/>
</dbReference>
<dbReference type="AlphaFoldDB" id="A0A2S2QXR8"/>
<name>A0A2S2QXR8_9HEMI</name>